<evidence type="ECO:0000313" key="1">
    <source>
        <dbReference type="EMBL" id="CAF4635839.1"/>
    </source>
</evidence>
<evidence type="ECO:0000313" key="2">
    <source>
        <dbReference type="Proteomes" id="UP000663873"/>
    </source>
</evidence>
<dbReference type="EMBL" id="CAJOBP010028489">
    <property type="protein sequence ID" value="CAF4635839.1"/>
    <property type="molecule type" value="Genomic_DNA"/>
</dbReference>
<name>A0A821EKZ1_9BILA</name>
<sequence>MAQWSERW</sequence>
<gene>
    <name evidence="1" type="ORF">UJA718_LOCUS32838</name>
</gene>
<organism evidence="1 2">
    <name type="scientific">Rotaria socialis</name>
    <dbReference type="NCBI Taxonomy" id="392032"/>
    <lineage>
        <taxon>Eukaryota</taxon>
        <taxon>Metazoa</taxon>
        <taxon>Spiralia</taxon>
        <taxon>Gnathifera</taxon>
        <taxon>Rotifera</taxon>
        <taxon>Eurotatoria</taxon>
        <taxon>Bdelloidea</taxon>
        <taxon>Philodinida</taxon>
        <taxon>Philodinidae</taxon>
        <taxon>Rotaria</taxon>
    </lineage>
</organism>
<feature type="non-terminal residue" evidence="1">
    <location>
        <position position="8"/>
    </location>
</feature>
<keyword evidence="2" id="KW-1185">Reference proteome</keyword>
<accession>A0A821EKZ1</accession>
<reference evidence="1" key="1">
    <citation type="submission" date="2021-02" db="EMBL/GenBank/DDBJ databases">
        <authorList>
            <person name="Nowell W R."/>
        </authorList>
    </citation>
    <scope>NUCLEOTIDE SEQUENCE</scope>
</reference>
<dbReference type="Proteomes" id="UP000663873">
    <property type="component" value="Unassembled WGS sequence"/>
</dbReference>
<proteinExistence type="predicted"/>
<comment type="caution">
    <text evidence="1">The sequence shown here is derived from an EMBL/GenBank/DDBJ whole genome shotgun (WGS) entry which is preliminary data.</text>
</comment>
<protein>
    <submittedName>
        <fullName evidence="1">Uncharacterized protein</fullName>
    </submittedName>
</protein>